<accession>A0ABQ0BD15</accession>
<reference evidence="2 3" key="1">
    <citation type="submission" date="2024-04" db="EMBL/GenBank/DDBJ databases">
        <title>Defined microbial consortia suppress multidrug-resistant proinflammatory Enterobacteriaceae via ecological control.</title>
        <authorList>
            <person name="Furuichi M."/>
            <person name="Kawaguchi T."/>
            <person name="Pust M."/>
            <person name="Yasuma K."/>
            <person name="Plichta D."/>
            <person name="Hasegawa N."/>
            <person name="Ohya T."/>
            <person name="Bhattarai S."/>
            <person name="Sasajima S."/>
            <person name="Aoto Y."/>
            <person name="Tuganbaev T."/>
            <person name="Yaginuma M."/>
            <person name="Ueda M."/>
            <person name="Okahashi N."/>
            <person name="Amafuji K."/>
            <person name="Kiridooshi Y."/>
            <person name="Sugita K."/>
            <person name="Strazar M."/>
            <person name="Skelly A."/>
            <person name="Suda W."/>
            <person name="Hattori M."/>
            <person name="Nakamoto N."/>
            <person name="Caballero S."/>
            <person name="Norman J."/>
            <person name="Olle B."/>
            <person name="Tanoue T."/>
            <person name="Arita M."/>
            <person name="Bucci V."/>
            <person name="Atarashi K."/>
            <person name="Xavier R."/>
            <person name="Honda K."/>
        </authorList>
    </citation>
    <scope>NUCLEOTIDE SEQUENCE [LARGE SCALE GENOMIC DNA]</scope>
    <source>
        <strain evidence="3">k04-0078-D8-1</strain>
    </source>
</reference>
<keyword evidence="3" id="KW-1185">Reference proteome</keyword>
<comment type="caution">
    <text evidence="2">The sequence shown here is derived from an EMBL/GenBank/DDBJ whole genome shotgun (WGS) entry which is preliminary data.</text>
</comment>
<dbReference type="EMBL" id="BAABYW010000001">
    <property type="protein sequence ID" value="GAA6409345.1"/>
    <property type="molecule type" value="Genomic_DNA"/>
</dbReference>
<evidence type="ECO:0000259" key="1">
    <source>
        <dbReference type="Pfam" id="PF04994"/>
    </source>
</evidence>
<organism evidence="2 3">
    <name type="scientific">Blautia hominis</name>
    <dbReference type="NCBI Taxonomy" id="2025493"/>
    <lineage>
        <taxon>Bacteria</taxon>
        <taxon>Bacillati</taxon>
        <taxon>Bacillota</taxon>
        <taxon>Clostridia</taxon>
        <taxon>Lachnospirales</taxon>
        <taxon>Lachnospiraceae</taxon>
        <taxon>Blautia</taxon>
    </lineage>
</organism>
<dbReference type="InterPro" id="IPR007077">
    <property type="entry name" value="TfoX_C"/>
</dbReference>
<dbReference type="RefSeq" id="WP_390406930.1">
    <property type="nucleotide sequence ID" value="NZ_BAABYW010000001.1"/>
</dbReference>
<sequence length="84" mass="9379">MGNLSKLPNIGAVVEEQLNRVGITTYDQLKETGSKQAWLKIKAIDESACINRLYGLEGAIRGIKKSQLSPEVKAELKEFYDHCK</sequence>
<dbReference type="PANTHER" id="PTHR36121">
    <property type="entry name" value="PROTEIN SXY"/>
    <property type="match status" value="1"/>
</dbReference>
<feature type="domain" description="TfoX C-terminal" evidence="1">
    <location>
        <begin position="3"/>
        <end position="79"/>
    </location>
</feature>
<protein>
    <submittedName>
        <fullName evidence="2">TfoX/Sxy family protein</fullName>
    </submittedName>
</protein>
<dbReference type="InterPro" id="IPR047525">
    <property type="entry name" value="TfoX-like"/>
</dbReference>
<name>A0ABQ0BD15_9FIRM</name>
<dbReference type="Pfam" id="PF04994">
    <property type="entry name" value="TfoX_C"/>
    <property type="match status" value="1"/>
</dbReference>
<evidence type="ECO:0000313" key="3">
    <source>
        <dbReference type="Proteomes" id="UP001600943"/>
    </source>
</evidence>
<evidence type="ECO:0000313" key="2">
    <source>
        <dbReference type="EMBL" id="GAA6409345.1"/>
    </source>
</evidence>
<dbReference type="PANTHER" id="PTHR36121:SF1">
    <property type="entry name" value="PROTEIN SXY"/>
    <property type="match status" value="1"/>
</dbReference>
<dbReference type="Gene3D" id="1.10.150.20">
    <property type="entry name" value="5' to 3' exonuclease, C-terminal subdomain"/>
    <property type="match status" value="1"/>
</dbReference>
<proteinExistence type="predicted"/>
<gene>
    <name evidence="2" type="ORF">K040078D81_34620</name>
</gene>
<dbReference type="Proteomes" id="UP001600943">
    <property type="component" value="Unassembled WGS sequence"/>
</dbReference>